<dbReference type="Pfam" id="PF00144">
    <property type="entry name" value="Beta-lactamase"/>
    <property type="match status" value="1"/>
</dbReference>
<accession>A0ABQ6JVY8</accession>
<comment type="caution">
    <text evidence="3">The sequence shown here is derived from an EMBL/GenBank/DDBJ whole genome shotgun (WGS) entry which is preliminary data.</text>
</comment>
<dbReference type="PANTHER" id="PTHR43283:SF7">
    <property type="entry name" value="BETA-LACTAMASE-RELATED DOMAIN-CONTAINING PROTEIN"/>
    <property type="match status" value="1"/>
</dbReference>
<dbReference type="RefSeq" id="WP_284299522.1">
    <property type="nucleotide sequence ID" value="NZ_BSVA01000001.1"/>
</dbReference>
<proteinExistence type="predicted"/>
<dbReference type="InterPro" id="IPR050789">
    <property type="entry name" value="Diverse_Enzym_Activities"/>
</dbReference>
<protein>
    <recommendedName>
        <fullName evidence="2">Beta-lactamase-related domain-containing protein</fullName>
    </recommendedName>
</protein>
<feature type="compositionally biased region" description="Low complexity" evidence="1">
    <location>
        <begin position="255"/>
        <end position="295"/>
    </location>
</feature>
<dbReference type="Gene3D" id="3.40.710.10">
    <property type="entry name" value="DD-peptidase/beta-lactamase superfamily"/>
    <property type="match status" value="1"/>
</dbReference>
<sequence>MSTDALRRSTPSAEGIDAAGIEALLDAFEAHPHIRPHGMVLLRHGAVVAEGWWQPYSADRVQLLYSLSKSFTSTAAGFARAEGLLDLDTPVIEYFPEYDPEITDPRTRRMTVRHIAAMASGHAGETLDRALAAGEGDLIRGFLRTPLDAEPGSIFAYNQPCTYTLGVIVQRAAGQTLSDYLRPRLFEPLGIRDTWWEQAPPVSRSASAACTPRPTPPLASASSTCSAGAGATRSCSTRSGSTRRRACRWRRMARARSTGTSATASSSGSPSTAIGATARTASSASCCRSTTPCSR</sequence>
<dbReference type="InterPro" id="IPR012338">
    <property type="entry name" value="Beta-lactam/transpept-like"/>
</dbReference>
<dbReference type="Proteomes" id="UP001157069">
    <property type="component" value="Unassembled WGS sequence"/>
</dbReference>
<gene>
    <name evidence="3" type="ORF">GCM10025869_17930</name>
</gene>
<dbReference type="SUPFAM" id="SSF56601">
    <property type="entry name" value="beta-lactamase/transpeptidase-like"/>
    <property type="match status" value="1"/>
</dbReference>
<name>A0ABQ6JVY8_9MICO</name>
<dbReference type="EMBL" id="BSVA01000001">
    <property type="protein sequence ID" value="GMA91264.1"/>
    <property type="molecule type" value="Genomic_DNA"/>
</dbReference>
<organism evidence="3 4">
    <name type="scientific">Homoserinibacter gongjuensis</name>
    <dbReference type="NCBI Taxonomy" id="1162968"/>
    <lineage>
        <taxon>Bacteria</taxon>
        <taxon>Bacillati</taxon>
        <taxon>Actinomycetota</taxon>
        <taxon>Actinomycetes</taxon>
        <taxon>Micrococcales</taxon>
        <taxon>Microbacteriaceae</taxon>
        <taxon>Homoserinibacter</taxon>
    </lineage>
</organism>
<feature type="compositionally biased region" description="Low complexity" evidence="1">
    <location>
        <begin position="221"/>
        <end position="240"/>
    </location>
</feature>
<reference evidence="4" key="1">
    <citation type="journal article" date="2019" name="Int. J. Syst. Evol. Microbiol.">
        <title>The Global Catalogue of Microorganisms (GCM) 10K type strain sequencing project: providing services to taxonomists for standard genome sequencing and annotation.</title>
        <authorList>
            <consortium name="The Broad Institute Genomics Platform"/>
            <consortium name="The Broad Institute Genome Sequencing Center for Infectious Disease"/>
            <person name="Wu L."/>
            <person name="Ma J."/>
        </authorList>
    </citation>
    <scope>NUCLEOTIDE SEQUENCE [LARGE SCALE GENOMIC DNA]</scope>
    <source>
        <strain evidence="4">NBRC 108755</strain>
    </source>
</reference>
<evidence type="ECO:0000313" key="4">
    <source>
        <dbReference type="Proteomes" id="UP001157069"/>
    </source>
</evidence>
<evidence type="ECO:0000256" key="1">
    <source>
        <dbReference type="SAM" id="MobiDB-lite"/>
    </source>
</evidence>
<evidence type="ECO:0000313" key="3">
    <source>
        <dbReference type="EMBL" id="GMA91264.1"/>
    </source>
</evidence>
<feature type="compositionally biased region" description="Basic residues" evidence="1">
    <location>
        <begin position="241"/>
        <end position="254"/>
    </location>
</feature>
<dbReference type="InterPro" id="IPR001466">
    <property type="entry name" value="Beta-lactam-related"/>
</dbReference>
<keyword evidence="4" id="KW-1185">Reference proteome</keyword>
<evidence type="ECO:0000259" key="2">
    <source>
        <dbReference type="Pfam" id="PF00144"/>
    </source>
</evidence>
<feature type="domain" description="Beta-lactamase-related" evidence="2">
    <location>
        <begin position="34"/>
        <end position="220"/>
    </location>
</feature>
<feature type="region of interest" description="Disordered" evidence="1">
    <location>
        <begin position="221"/>
        <end position="295"/>
    </location>
</feature>
<dbReference type="PANTHER" id="PTHR43283">
    <property type="entry name" value="BETA-LACTAMASE-RELATED"/>
    <property type="match status" value="1"/>
</dbReference>